<feature type="transmembrane region" description="Helical" evidence="1">
    <location>
        <begin position="45"/>
        <end position="65"/>
    </location>
</feature>
<proteinExistence type="predicted"/>
<name>A0A3E0GZ39_9PSEU</name>
<keyword evidence="3" id="KW-1185">Reference proteome</keyword>
<comment type="caution">
    <text evidence="2">The sequence shown here is derived from an EMBL/GenBank/DDBJ whole genome shotgun (WGS) entry which is preliminary data.</text>
</comment>
<reference evidence="2 3" key="1">
    <citation type="submission" date="2018-08" db="EMBL/GenBank/DDBJ databases">
        <title>Genomic Encyclopedia of Archaeal and Bacterial Type Strains, Phase II (KMG-II): from individual species to whole genera.</title>
        <authorList>
            <person name="Goeker M."/>
        </authorList>
    </citation>
    <scope>NUCLEOTIDE SEQUENCE [LARGE SCALE GENOMIC DNA]</scope>
    <source>
        <strain evidence="2 3">DSM 45791</strain>
    </source>
</reference>
<evidence type="ECO:0000256" key="1">
    <source>
        <dbReference type="SAM" id="Phobius"/>
    </source>
</evidence>
<evidence type="ECO:0008006" key="4">
    <source>
        <dbReference type="Google" id="ProtNLM"/>
    </source>
</evidence>
<dbReference type="RefSeq" id="WP_116180478.1">
    <property type="nucleotide sequence ID" value="NZ_CP144375.1"/>
</dbReference>
<keyword evidence="1" id="KW-1133">Transmembrane helix</keyword>
<sequence length="365" mass="39050">MADSRATMARLRGQLRLAVLIIAVADLAALDLPAMVTHLDVYRVAWLVVACYLVLVAILATEAVLISRRRSWGVWRWPALGLTLAVSVLVNALIPAAEVPGYANWTIDGIGWVAILLLMDLHLGVLLGVLAAHFATSFVHLAVAGAFAPIAVINVGTDIVTIGAFQVTAGAATWMLRYAATSAARATEAEEAVRAAESIAERVHDDRRRRSQQLDAEVRPLLTGLADGSLDPAAEQTRRDCAIAAARMRRLFAEGDDVDDRLLHELKACVDVAERRGVLVDLATQGSWPGLPLDVRRGLTEAPVRVLSTARNWARVTVLGTDSGVSVSVVADAVAAGIPAEADGAVMITTVEDEDRLWVRATWQS</sequence>
<organism evidence="2 3">
    <name type="scientific">Kutzneria buriramensis</name>
    <dbReference type="NCBI Taxonomy" id="1045776"/>
    <lineage>
        <taxon>Bacteria</taxon>
        <taxon>Bacillati</taxon>
        <taxon>Actinomycetota</taxon>
        <taxon>Actinomycetes</taxon>
        <taxon>Pseudonocardiales</taxon>
        <taxon>Pseudonocardiaceae</taxon>
        <taxon>Kutzneria</taxon>
    </lineage>
</organism>
<gene>
    <name evidence="2" type="ORF">BCF44_120139</name>
</gene>
<protein>
    <recommendedName>
        <fullName evidence="4">Signal transduction histidine kinase</fullName>
    </recommendedName>
</protein>
<dbReference type="OrthoDB" id="5125370at2"/>
<dbReference type="Proteomes" id="UP000256269">
    <property type="component" value="Unassembled WGS sequence"/>
</dbReference>
<accession>A0A3E0GZ39</accession>
<dbReference type="AlphaFoldDB" id="A0A3E0GZ39"/>
<keyword evidence="1" id="KW-0472">Membrane</keyword>
<feature type="transmembrane region" description="Helical" evidence="1">
    <location>
        <begin position="138"/>
        <end position="156"/>
    </location>
</feature>
<feature type="transmembrane region" description="Helical" evidence="1">
    <location>
        <begin position="77"/>
        <end position="97"/>
    </location>
</feature>
<keyword evidence="1" id="KW-0812">Transmembrane</keyword>
<feature type="transmembrane region" description="Helical" evidence="1">
    <location>
        <begin position="109"/>
        <end position="131"/>
    </location>
</feature>
<dbReference type="EMBL" id="QUNO01000020">
    <property type="protein sequence ID" value="REH33067.1"/>
    <property type="molecule type" value="Genomic_DNA"/>
</dbReference>
<evidence type="ECO:0000313" key="3">
    <source>
        <dbReference type="Proteomes" id="UP000256269"/>
    </source>
</evidence>
<evidence type="ECO:0000313" key="2">
    <source>
        <dbReference type="EMBL" id="REH33067.1"/>
    </source>
</evidence>